<evidence type="ECO:0000259" key="2">
    <source>
        <dbReference type="SMART" id="SM00829"/>
    </source>
</evidence>
<dbReference type="InterPro" id="IPR002364">
    <property type="entry name" value="Quin_OxRdtase/zeta-crystal_CS"/>
</dbReference>
<dbReference type="Proteomes" id="UP000008062">
    <property type="component" value="Chromosome 6"/>
</dbReference>
<dbReference type="Gene3D" id="3.40.50.720">
    <property type="entry name" value="NAD(P)-binding Rossmann-like Domain"/>
    <property type="match status" value="1"/>
</dbReference>
<dbReference type="Pfam" id="PF13602">
    <property type="entry name" value="ADH_zinc_N_2"/>
    <property type="match status" value="1"/>
</dbReference>
<dbReference type="PANTHER" id="PTHR11695:SF294">
    <property type="entry name" value="RETICULON-4-INTERACTING PROTEIN 1, MITOCHONDRIAL"/>
    <property type="match status" value="1"/>
</dbReference>
<feature type="domain" description="Enoyl reductase (ER)" evidence="2">
    <location>
        <begin position="23"/>
        <end position="349"/>
    </location>
</feature>
<dbReference type="InterPro" id="IPR013154">
    <property type="entry name" value="ADH-like_N"/>
</dbReference>
<gene>
    <name evidence="3" type="ORF">MYCGRDRAFT_44286</name>
</gene>
<dbReference type="FunCoup" id="F9XCW5">
    <property type="interactions" value="141"/>
</dbReference>
<dbReference type="CDD" id="cd08267">
    <property type="entry name" value="MDR1"/>
    <property type="match status" value="1"/>
</dbReference>
<organism evidence="3 4">
    <name type="scientific">Zymoseptoria tritici (strain CBS 115943 / IPO323)</name>
    <name type="common">Speckled leaf blotch fungus</name>
    <name type="synonym">Septoria tritici</name>
    <dbReference type="NCBI Taxonomy" id="336722"/>
    <lineage>
        <taxon>Eukaryota</taxon>
        <taxon>Fungi</taxon>
        <taxon>Dikarya</taxon>
        <taxon>Ascomycota</taxon>
        <taxon>Pezizomycotina</taxon>
        <taxon>Dothideomycetes</taxon>
        <taxon>Dothideomycetidae</taxon>
        <taxon>Mycosphaerellales</taxon>
        <taxon>Mycosphaerellaceae</taxon>
        <taxon>Zymoseptoria</taxon>
    </lineage>
</organism>
<dbReference type="InParanoid" id="F9XCW5"/>
<dbReference type="HOGENOM" id="CLU_026673_3_3_1"/>
<dbReference type="GeneID" id="13393699"/>
<accession>F9XCW5</accession>
<evidence type="ECO:0000256" key="1">
    <source>
        <dbReference type="ARBA" id="ARBA00023002"/>
    </source>
</evidence>
<dbReference type="SUPFAM" id="SSF50129">
    <property type="entry name" value="GroES-like"/>
    <property type="match status" value="1"/>
</dbReference>
<dbReference type="Pfam" id="PF08240">
    <property type="entry name" value="ADH_N"/>
    <property type="match status" value="1"/>
</dbReference>
<dbReference type="eggNOG" id="KOG1198">
    <property type="taxonomic scope" value="Eukaryota"/>
</dbReference>
<name>F9XCW5_ZYMTI</name>
<evidence type="ECO:0000313" key="3">
    <source>
        <dbReference type="EMBL" id="EGP86898.1"/>
    </source>
</evidence>
<dbReference type="OrthoDB" id="201656at2759"/>
<keyword evidence="4" id="KW-1185">Reference proteome</keyword>
<dbReference type="SUPFAM" id="SSF51735">
    <property type="entry name" value="NAD(P)-binding Rossmann-fold domains"/>
    <property type="match status" value="1"/>
</dbReference>
<reference evidence="3 4" key="1">
    <citation type="journal article" date="2011" name="PLoS Genet.">
        <title>Finished genome of the fungal wheat pathogen Mycosphaerella graminicola reveals dispensome structure, chromosome plasticity, and stealth pathogenesis.</title>
        <authorList>
            <person name="Goodwin S.B."/>
            <person name="Ben M'barek S."/>
            <person name="Dhillon B."/>
            <person name="Wittenberg A.H.J."/>
            <person name="Crane C.F."/>
            <person name="Hane J.K."/>
            <person name="Foster A.J."/>
            <person name="Van der Lee T.A.J."/>
            <person name="Grimwood J."/>
            <person name="Aerts A."/>
            <person name="Antoniw J."/>
            <person name="Bailey A."/>
            <person name="Bluhm B."/>
            <person name="Bowler J."/>
            <person name="Bristow J."/>
            <person name="van der Burgt A."/>
            <person name="Canto-Canche B."/>
            <person name="Churchill A.C.L."/>
            <person name="Conde-Ferraez L."/>
            <person name="Cools H.J."/>
            <person name="Coutinho P.M."/>
            <person name="Csukai M."/>
            <person name="Dehal P."/>
            <person name="De Wit P."/>
            <person name="Donzelli B."/>
            <person name="van de Geest H.C."/>
            <person name="van Ham R.C.H.J."/>
            <person name="Hammond-Kosack K.E."/>
            <person name="Henrissat B."/>
            <person name="Kilian A."/>
            <person name="Kobayashi A.K."/>
            <person name="Koopmann E."/>
            <person name="Kourmpetis Y."/>
            <person name="Kuzniar A."/>
            <person name="Lindquist E."/>
            <person name="Lombard V."/>
            <person name="Maliepaard C."/>
            <person name="Martins N."/>
            <person name="Mehrabi R."/>
            <person name="Nap J.P.H."/>
            <person name="Ponomarenko A."/>
            <person name="Rudd J.J."/>
            <person name="Salamov A."/>
            <person name="Schmutz J."/>
            <person name="Schouten H.J."/>
            <person name="Shapiro H."/>
            <person name="Stergiopoulos I."/>
            <person name="Torriani S.F.F."/>
            <person name="Tu H."/>
            <person name="de Vries R.P."/>
            <person name="Waalwijk C."/>
            <person name="Ware S.B."/>
            <person name="Wiebenga A."/>
            <person name="Zwiers L.-H."/>
            <person name="Oliver R.P."/>
            <person name="Grigoriev I.V."/>
            <person name="Kema G.H.J."/>
        </authorList>
    </citation>
    <scope>NUCLEOTIDE SEQUENCE [LARGE SCALE GENOMIC DNA]</scope>
    <source>
        <strain evidence="4">CBS 115943 / IPO323</strain>
    </source>
</reference>
<dbReference type="GO" id="GO:0008270">
    <property type="term" value="F:zinc ion binding"/>
    <property type="evidence" value="ECO:0007669"/>
    <property type="project" value="InterPro"/>
</dbReference>
<protein>
    <recommendedName>
        <fullName evidence="2">Enoyl reductase (ER) domain-containing protein</fullName>
    </recommendedName>
</protein>
<dbReference type="PROSITE" id="PS01162">
    <property type="entry name" value="QOR_ZETA_CRYSTAL"/>
    <property type="match status" value="1"/>
</dbReference>
<dbReference type="InterPro" id="IPR011032">
    <property type="entry name" value="GroES-like_sf"/>
</dbReference>
<dbReference type="InterPro" id="IPR020843">
    <property type="entry name" value="ER"/>
</dbReference>
<dbReference type="STRING" id="336722.F9XCW5"/>
<sequence>MAPSLPRTMRAVTWTAPPTALYSTIETSTEYTASAALPPSSKSLPPDSALIRVAYATINPVDYKLPELTLYRILNYSLPNQSSTPLIPAGDYSGTVIESTIHGIVTGDKVFGRSDPPYFGALAEYVVVRGGRNNVVKVPEGVQMRDACTIGVAGLTALQCLETMSGKRVLINGASGGTGTFGVQIAKALGWEDVVGTCSTRNVGFVEGLGADGVVDYRTEDLVTELKRRGWEYGEFDLMIDNVDSPEIFWGSEGFLRRGGKYVTIAGNVSLAFGMRLGQMLYLPKWLGGIEAAASFLRRRSDGDGFARIADWIAEGKVKPVIAREYKLEEAREAFLALKSGRVRGKLVIKVSGEENNIERN</sequence>
<dbReference type="RefSeq" id="XP_003851922.1">
    <property type="nucleotide sequence ID" value="XM_003851874.1"/>
</dbReference>
<evidence type="ECO:0000313" key="4">
    <source>
        <dbReference type="Proteomes" id="UP000008062"/>
    </source>
</evidence>
<dbReference type="EMBL" id="CM001201">
    <property type="protein sequence ID" value="EGP86898.1"/>
    <property type="molecule type" value="Genomic_DNA"/>
</dbReference>
<dbReference type="GO" id="GO:0016491">
    <property type="term" value="F:oxidoreductase activity"/>
    <property type="evidence" value="ECO:0007669"/>
    <property type="project" value="UniProtKB-KW"/>
</dbReference>
<dbReference type="KEGG" id="ztr:MYCGRDRAFT_44286"/>
<dbReference type="OMA" id="LVTYQCL"/>
<dbReference type="InterPro" id="IPR050700">
    <property type="entry name" value="YIM1/Zinc_Alcohol_DH_Fams"/>
</dbReference>
<proteinExistence type="predicted"/>
<dbReference type="Gene3D" id="3.90.180.10">
    <property type="entry name" value="Medium-chain alcohol dehydrogenases, catalytic domain"/>
    <property type="match status" value="1"/>
</dbReference>
<dbReference type="InterPro" id="IPR036291">
    <property type="entry name" value="NAD(P)-bd_dom_sf"/>
</dbReference>
<dbReference type="SMART" id="SM00829">
    <property type="entry name" value="PKS_ER"/>
    <property type="match status" value="1"/>
</dbReference>
<keyword evidence="1" id="KW-0560">Oxidoreductase</keyword>
<dbReference type="GO" id="GO:0005739">
    <property type="term" value="C:mitochondrion"/>
    <property type="evidence" value="ECO:0007669"/>
    <property type="project" value="TreeGrafter"/>
</dbReference>
<dbReference type="PANTHER" id="PTHR11695">
    <property type="entry name" value="ALCOHOL DEHYDROGENASE RELATED"/>
    <property type="match status" value="1"/>
</dbReference>
<dbReference type="AlphaFoldDB" id="F9XCW5"/>